<dbReference type="EMBL" id="VKAD01000001">
    <property type="protein sequence ID" value="TXR54714.1"/>
    <property type="molecule type" value="Genomic_DNA"/>
</dbReference>
<accession>A0A5C8ZB93</accession>
<gene>
    <name evidence="1" type="ORF">FME95_09305</name>
</gene>
<dbReference type="Pfam" id="PF03695">
    <property type="entry name" value="UPF0149"/>
    <property type="match status" value="1"/>
</dbReference>
<dbReference type="SUPFAM" id="SSF101327">
    <property type="entry name" value="YgfB-like"/>
    <property type="match status" value="1"/>
</dbReference>
<proteinExistence type="predicted"/>
<name>A0A5C8ZB93_9GAMM</name>
<reference evidence="1 2" key="1">
    <citation type="submission" date="2019-07" db="EMBL/GenBank/DDBJ databases">
        <title>Reinekea sp. strain SSH23 genome sequencing and assembly.</title>
        <authorList>
            <person name="Kim I."/>
        </authorList>
    </citation>
    <scope>NUCLEOTIDE SEQUENCE [LARGE SCALE GENOMIC DNA]</scope>
    <source>
        <strain evidence="1 2">SSH23</strain>
    </source>
</reference>
<protein>
    <submittedName>
        <fullName evidence="1">YecA family protein</fullName>
    </submittedName>
</protein>
<dbReference type="Proteomes" id="UP000321764">
    <property type="component" value="Unassembled WGS sequence"/>
</dbReference>
<evidence type="ECO:0000313" key="1">
    <source>
        <dbReference type="EMBL" id="TXR54714.1"/>
    </source>
</evidence>
<organism evidence="1 2">
    <name type="scientific">Reinekea thalattae</name>
    <dbReference type="NCBI Taxonomy" id="2593301"/>
    <lineage>
        <taxon>Bacteria</taxon>
        <taxon>Pseudomonadati</taxon>
        <taxon>Pseudomonadota</taxon>
        <taxon>Gammaproteobacteria</taxon>
        <taxon>Oceanospirillales</taxon>
        <taxon>Saccharospirillaceae</taxon>
        <taxon>Reinekea</taxon>
    </lineage>
</organism>
<evidence type="ECO:0000313" key="2">
    <source>
        <dbReference type="Proteomes" id="UP000321764"/>
    </source>
</evidence>
<dbReference type="InterPro" id="IPR011978">
    <property type="entry name" value="YgfB-like"/>
</dbReference>
<dbReference type="InterPro" id="IPR036255">
    <property type="entry name" value="YgfB-like_sf"/>
</dbReference>
<dbReference type="AlphaFoldDB" id="A0A5C8ZB93"/>
<dbReference type="OrthoDB" id="570299at2"/>
<comment type="caution">
    <text evidence="1">The sequence shown here is derived from an EMBL/GenBank/DDBJ whole genome shotgun (WGS) entry which is preliminary data.</text>
</comment>
<sequence>MNALYIEGKEMSDPWIKSLSYRQSLDGLIERFELLKRQDRIAETDMYPAMETINGFLFAINSAPADISPTEWLAELMPLIELPDETPGDSFNLLISYQLHSKSRMEQQKYALPTETDPLLAIAEGSAMNSFSQGFERGYQCISSLWSALTPDELREELATQVFALTFFTSPEKAKNYIEEKSLKLRPDQLAEQILINLPKAADLHVRLGMAVLASQQVSH</sequence>
<keyword evidence="2" id="KW-1185">Reference proteome</keyword>